<feature type="coiled-coil region" evidence="1">
    <location>
        <begin position="16"/>
        <end position="50"/>
    </location>
</feature>
<keyword evidence="4" id="KW-1185">Reference proteome</keyword>
<organism evidence="3 4">
    <name type="scientific">Oryzias javanicus</name>
    <name type="common">Javanese ricefish</name>
    <name type="synonym">Aplocheilus javanicus</name>
    <dbReference type="NCBI Taxonomy" id="123683"/>
    <lineage>
        <taxon>Eukaryota</taxon>
        <taxon>Metazoa</taxon>
        <taxon>Chordata</taxon>
        <taxon>Craniata</taxon>
        <taxon>Vertebrata</taxon>
        <taxon>Euteleostomi</taxon>
        <taxon>Actinopterygii</taxon>
        <taxon>Neopterygii</taxon>
        <taxon>Teleostei</taxon>
        <taxon>Neoteleostei</taxon>
        <taxon>Acanthomorphata</taxon>
        <taxon>Ovalentaria</taxon>
        <taxon>Atherinomorphae</taxon>
        <taxon>Beloniformes</taxon>
        <taxon>Adrianichthyidae</taxon>
        <taxon>Oryziinae</taxon>
        <taxon>Oryzias</taxon>
    </lineage>
</organism>
<dbReference type="AlphaFoldDB" id="A0A437CFD7"/>
<dbReference type="Proteomes" id="UP000283210">
    <property type="component" value="Chromosome 17"/>
</dbReference>
<evidence type="ECO:0000256" key="1">
    <source>
        <dbReference type="SAM" id="Coils"/>
    </source>
</evidence>
<feature type="compositionally biased region" description="Polar residues" evidence="2">
    <location>
        <begin position="153"/>
        <end position="167"/>
    </location>
</feature>
<protein>
    <submittedName>
        <fullName evidence="3">Uncharacterized protein</fullName>
    </submittedName>
</protein>
<gene>
    <name evidence="3" type="ORF">OJAV_G00169590</name>
</gene>
<accession>A0A437CFD7</accession>
<reference evidence="3 4" key="2">
    <citation type="submission" date="2019-01" db="EMBL/GenBank/DDBJ databases">
        <title>A chromosome length genome reference of the Java medaka (oryzias javanicus).</title>
        <authorList>
            <person name="Herpin A."/>
            <person name="Takehana Y."/>
            <person name="Naruse K."/>
            <person name="Ansai S."/>
            <person name="Kawaguchi M."/>
        </authorList>
    </citation>
    <scope>NUCLEOTIDE SEQUENCE [LARGE SCALE GENOMIC DNA]</scope>
    <source>
        <strain evidence="3">RS831</strain>
        <tissue evidence="3">Whole body</tissue>
    </source>
</reference>
<evidence type="ECO:0000256" key="2">
    <source>
        <dbReference type="SAM" id="MobiDB-lite"/>
    </source>
</evidence>
<evidence type="ECO:0000313" key="4">
    <source>
        <dbReference type="Proteomes" id="UP000283210"/>
    </source>
</evidence>
<sequence length="182" mass="21161">MSSFRSLREFVNERLTAAAEEIFREFERTIVQYEEEMDRQRRLLEQIRWRAHNNPHRPDLEPPRVFAEDQALWNQGRSSSLQELQVKEEQEEPCSSQERWQPMLRPEGNVYSGRVLFEADSRCEQLLSPIPAVTQEHQESGAYTEFDGDAGVMSQQRSNISDYTNTDGAFLPEGDSSSKAFK</sequence>
<name>A0A437CFD7_ORYJA</name>
<keyword evidence="1" id="KW-0175">Coiled coil</keyword>
<proteinExistence type="predicted"/>
<reference evidence="3 4" key="1">
    <citation type="submission" date="2018-11" db="EMBL/GenBank/DDBJ databases">
        <authorList>
            <person name="Lopez-Roques C."/>
            <person name="Donnadieu C."/>
            <person name="Bouchez O."/>
            <person name="Klopp C."/>
            <person name="Cabau C."/>
            <person name="Zahm M."/>
        </authorList>
    </citation>
    <scope>NUCLEOTIDE SEQUENCE [LARGE SCALE GENOMIC DNA]</scope>
    <source>
        <strain evidence="3">RS831</strain>
        <tissue evidence="3">Whole body</tissue>
    </source>
</reference>
<feature type="region of interest" description="Disordered" evidence="2">
    <location>
        <begin position="81"/>
        <end position="101"/>
    </location>
</feature>
<feature type="region of interest" description="Disordered" evidence="2">
    <location>
        <begin position="135"/>
        <end position="182"/>
    </location>
</feature>
<dbReference type="EMBL" id="CM012453">
    <property type="protein sequence ID" value="RVE61278.1"/>
    <property type="molecule type" value="Genomic_DNA"/>
</dbReference>
<evidence type="ECO:0000313" key="3">
    <source>
        <dbReference type="EMBL" id="RVE61278.1"/>
    </source>
</evidence>
<dbReference type="OrthoDB" id="654211at2759"/>